<evidence type="ECO:0000313" key="2">
    <source>
        <dbReference type="EMBL" id="KIY02677.1"/>
    </source>
</evidence>
<feature type="compositionally biased region" description="Low complexity" evidence="1">
    <location>
        <begin position="85"/>
        <end position="104"/>
    </location>
</feature>
<dbReference type="GeneID" id="27706888"/>
<proteinExistence type="predicted"/>
<dbReference type="RefSeq" id="XP_016636799.1">
    <property type="nucleotide sequence ID" value="XM_016771660.1"/>
</dbReference>
<name>A0A0D2IZY9_9EURO</name>
<sequence>MCYTVPTRTLCPSCRGRTGLADLVVVEKTCIPTARCPYRSWRPLPRRPREETVVSHRKCAKCVRSALSVERSVSDADGETGMLDTGSSTPDTGTGTTGTSVSTTSAVRQGFAAMSREWEVRNGISPLWRLGEAYPEKENRGFWREVFGARDP</sequence>
<organism evidence="2 3">
    <name type="scientific">Fonsecaea multimorphosa CBS 102226</name>
    <dbReference type="NCBI Taxonomy" id="1442371"/>
    <lineage>
        <taxon>Eukaryota</taxon>
        <taxon>Fungi</taxon>
        <taxon>Dikarya</taxon>
        <taxon>Ascomycota</taxon>
        <taxon>Pezizomycotina</taxon>
        <taxon>Eurotiomycetes</taxon>
        <taxon>Chaetothyriomycetidae</taxon>
        <taxon>Chaetothyriales</taxon>
        <taxon>Herpotrichiellaceae</taxon>
        <taxon>Fonsecaea</taxon>
    </lineage>
</organism>
<evidence type="ECO:0000256" key="1">
    <source>
        <dbReference type="SAM" id="MobiDB-lite"/>
    </source>
</evidence>
<protein>
    <submittedName>
        <fullName evidence="2">Uncharacterized protein</fullName>
    </submittedName>
</protein>
<reference evidence="2 3" key="1">
    <citation type="submission" date="2015-01" db="EMBL/GenBank/DDBJ databases">
        <title>The Genome Sequence of Fonsecaea multimorphosa CBS 102226.</title>
        <authorList>
            <consortium name="The Broad Institute Genomics Platform"/>
            <person name="Cuomo C."/>
            <person name="de Hoog S."/>
            <person name="Gorbushina A."/>
            <person name="Stielow B."/>
            <person name="Teixiera M."/>
            <person name="Abouelleil A."/>
            <person name="Chapman S.B."/>
            <person name="Priest M."/>
            <person name="Young S.K."/>
            <person name="Wortman J."/>
            <person name="Nusbaum C."/>
            <person name="Birren B."/>
        </authorList>
    </citation>
    <scope>NUCLEOTIDE SEQUENCE [LARGE SCALE GENOMIC DNA]</scope>
    <source>
        <strain evidence="2 3">CBS 102226</strain>
    </source>
</reference>
<dbReference type="AlphaFoldDB" id="A0A0D2IZY9"/>
<accession>A0A0D2IZY9</accession>
<dbReference type="EMBL" id="KN848063">
    <property type="protein sequence ID" value="KIY02677.1"/>
    <property type="molecule type" value="Genomic_DNA"/>
</dbReference>
<evidence type="ECO:0000313" key="3">
    <source>
        <dbReference type="Proteomes" id="UP000053411"/>
    </source>
</evidence>
<dbReference type="OrthoDB" id="4141162at2759"/>
<gene>
    <name evidence="2" type="ORF">Z520_01142</name>
</gene>
<keyword evidence="3" id="KW-1185">Reference proteome</keyword>
<feature type="region of interest" description="Disordered" evidence="1">
    <location>
        <begin position="71"/>
        <end position="104"/>
    </location>
</feature>
<dbReference type="Proteomes" id="UP000053411">
    <property type="component" value="Unassembled WGS sequence"/>
</dbReference>
<dbReference type="VEuPathDB" id="FungiDB:Z520_01142"/>